<evidence type="ECO:0000256" key="1">
    <source>
        <dbReference type="ARBA" id="ARBA00004917"/>
    </source>
</evidence>
<feature type="binding site" evidence="7">
    <location>
        <begin position="85"/>
        <end position="86"/>
    </location>
    <ligand>
        <name>(2S)-2-hydroxy-3-oxobutyl phosphate</name>
        <dbReference type="ChEBI" id="CHEBI:58830"/>
    </ligand>
</feature>
<evidence type="ECO:0000256" key="7">
    <source>
        <dbReference type="HAMAP-Rule" id="MF_00178"/>
    </source>
</evidence>
<dbReference type="UniPathway" id="UPA00275">
    <property type="reaction ID" value="UER00404"/>
</dbReference>
<evidence type="ECO:0000256" key="2">
    <source>
        <dbReference type="ARBA" id="ARBA00007424"/>
    </source>
</evidence>
<feature type="binding site" evidence="7">
    <location>
        <begin position="80"/>
        <end position="82"/>
    </location>
    <ligand>
        <name>5-amino-6-(D-ribitylamino)uracil</name>
        <dbReference type="ChEBI" id="CHEBI:15934"/>
    </ligand>
</feature>
<dbReference type="InterPro" id="IPR034964">
    <property type="entry name" value="LS"/>
</dbReference>
<evidence type="ECO:0000256" key="3">
    <source>
        <dbReference type="ARBA" id="ARBA00012664"/>
    </source>
</evidence>
<gene>
    <name evidence="7" type="primary">ribH</name>
    <name evidence="8" type="ORF">DCM90_05240</name>
</gene>
<dbReference type="Proteomes" id="UP000245080">
    <property type="component" value="Unassembled WGS sequence"/>
</dbReference>
<dbReference type="RefSeq" id="WP_109250283.1">
    <property type="nucleotide sequence ID" value="NZ_QCXQ01000002.1"/>
</dbReference>
<comment type="caution">
    <text evidence="8">The sequence shown here is derived from an EMBL/GenBank/DDBJ whole genome shotgun (WGS) entry which is preliminary data.</text>
</comment>
<evidence type="ECO:0000313" key="8">
    <source>
        <dbReference type="EMBL" id="PWG00336.1"/>
    </source>
</evidence>
<dbReference type="CDD" id="cd09209">
    <property type="entry name" value="Lumazine_synthase-I"/>
    <property type="match status" value="1"/>
</dbReference>
<comment type="similarity">
    <text evidence="2 7">Belongs to the DMRL synthase family.</text>
</comment>
<dbReference type="InterPro" id="IPR036467">
    <property type="entry name" value="LS/RS_sf"/>
</dbReference>
<accession>A0A2V1N1Z0</accession>
<dbReference type="HAMAP" id="MF_00178">
    <property type="entry name" value="Lumazine_synth"/>
    <property type="match status" value="1"/>
</dbReference>
<keyword evidence="9" id="KW-1185">Reference proteome</keyword>
<dbReference type="GO" id="GO:0009349">
    <property type="term" value="C:riboflavin synthase complex"/>
    <property type="evidence" value="ECO:0007669"/>
    <property type="project" value="UniProtKB-UniRule"/>
</dbReference>
<dbReference type="OrthoDB" id="9809709at2"/>
<dbReference type="NCBIfam" id="TIGR00114">
    <property type="entry name" value="lumazine-synth"/>
    <property type="match status" value="1"/>
</dbReference>
<keyword evidence="4 7" id="KW-0686">Riboflavin biosynthesis</keyword>
<organism evidence="8 9">
    <name type="scientific">Levilactobacillus bambusae</name>
    <dbReference type="NCBI Taxonomy" id="2024736"/>
    <lineage>
        <taxon>Bacteria</taxon>
        <taxon>Bacillati</taxon>
        <taxon>Bacillota</taxon>
        <taxon>Bacilli</taxon>
        <taxon>Lactobacillales</taxon>
        <taxon>Lactobacillaceae</taxon>
        <taxon>Levilactobacillus</taxon>
    </lineage>
</organism>
<feature type="binding site" evidence="7">
    <location>
        <begin position="56"/>
        <end position="58"/>
    </location>
    <ligand>
        <name>5-amino-6-(D-ribitylamino)uracil</name>
        <dbReference type="ChEBI" id="CHEBI:15934"/>
    </ligand>
</feature>
<dbReference type="SUPFAM" id="SSF52121">
    <property type="entry name" value="Lumazine synthase"/>
    <property type="match status" value="1"/>
</dbReference>
<evidence type="ECO:0000313" key="9">
    <source>
        <dbReference type="Proteomes" id="UP000245080"/>
    </source>
</evidence>
<comment type="pathway">
    <text evidence="1 7">Cofactor biosynthesis; riboflavin biosynthesis; riboflavin from 2-hydroxy-3-oxobutyl phosphate and 5-amino-6-(D-ribitylamino)uracil: step 1/2.</text>
</comment>
<comment type="catalytic activity">
    <reaction evidence="6 7">
        <text>(2S)-2-hydroxy-3-oxobutyl phosphate + 5-amino-6-(D-ribitylamino)uracil = 6,7-dimethyl-8-(1-D-ribityl)lumazine + phosphate + 2 H2O + H(+)</text>
        <dbReference type="Rhea" id="RHEA:26152"/>
        <dbReference type="ChEBI" id="CHEBI:15377"/>
        <dbReference type="ChEBI" id="CHEBI:15378"/>
        <dbReference type="ChEBI" id="CHEBI:15934"/>
        <dbReference type="ChEBI" id="CHEBI:43474"/>
        <dbReference type="ChEBI" id="CHEBI:58201"/>
        <dbReference type="ChEBI" id="CHEBI:58830"/>
        <dbReference type="EC" id="2.5.1.78"/>
    </reaction>
</comment>
<dbReference type="PANTHER" id="PTHR21058">
    <property type="entry name" value="6,7-DIMETHYL-8-RIBITYLLUMAZINE SYNTHASE DMRL SYNTHASE LUMAZINE SYNTHASE"/>
    <property type="match status" value="1"/>
</dbReference>
<name>A0A2V1N1Z0_9LACO</name>
<feature type="binding site" evidence="7">
    <location>
        <position position="113"/>
    </location>
    <ligand>
        <name>5-amino-6-(D-ribitylamino)uracil</name>
        <dbReference type="ChEBI" id="CHEBI:15934"/>
    </ligand>
</feature>
<dbReference type="Gene3D" id="3.40.50.960">
    <property type="entry name" value="Lumazine/riboflavin synthase"/>
    <property type="match status" value="1"/>
</dbReference>
<dbReference type="GO" id="GO:0005829">
    <property type="term" value="C:cytosol"/>
    <property type="evidence" value="ECO:0007669"/>
    <property type="project" value="TreeGrafter"/>
</dbReference>
<dbReference type="EMBL" id="QCXQ01000002">
    <property type="protein sequence ID" value="PWG00336.1"/>
    <property type="molecule type" value="Genomic_DNA"/>
</dbReference>
<proteinExistence type="inferred from homology"/>
<comment type="function">
    <text evidence="7">Catalyzes the formation of 6,7-dimethyl-8-ribityllumazine by condensation of 5-amino-6-(D-ribitylamino)uracil with 3,4-dihydroxy-2-butanone 4-phosphate. This is the penultimate step in the biosynthesis of riboflavin.</text>
</comment>
<dbReference type="GO" id="GO:0009231">
    <property type="term" value="P:riboflavin biosynthetic process"/>
    <property type="evidence" value="ECO:0007669"/>
    <property type="project" value="UniProtKB-UniRule"/>
</dbReference>
<evidence type="ECO:0000256" key="5">
    <source>
        <dbReference type="ARBA" id="ARBA00022679"/>
    </source>
</evidence>
<dbReference type="EC" id="2.5.1.78" evidence="3 7"/>
<evidence type="ECO:0000256" key="4">
    <source>
        <dbReference type="ARBA" id="ARBA00022619"/>
    </source>
</evidence>
<dbReference type="InterPro" id="IPR002180">
    <property type="entry name" value="LS/RS"/>
</dbReference>
<protein>
    <recommendedName>
        <fullName evidence="3 7">6,7-dimethyl-8-ribityllumazine synthase</fullName>
        <shortName evidence="7">DMRL synthase</shortName>
        <shortName evidence="7">LS</shortName>
        <shortName evidence="7">Lumazine synthase</shortName>
        <ecNumber evidence="3 7">2.5.1.78</ecNumber>
    </recommendedName>
</protein>
<dbReference type="Pfam" id="PF00885">
    <property type="entry name" value="DMRL_synthase"/>
    <property type="match status" value="1"/>
</dbReference>
<dbReference type="PANTHER" id="PTHR21058:SF0">
    <property type="entry name" value="6,7-DIMETHYL-8-RIBITYLLUMAZINE SYNTHASE"/>
    <property type="match status" value="1"/>
</dbReference>
<feature type="binding site" evidence="7">
    <location>
        <position position="127"/>
    </location>
    <ligand>
        <name>(2S)-2-hydroxy-3-oxobutyl phosphate</name>
        <dbReference type="ChEBI" id="CHEBI:58830"/>
    </ligand>
</feature>
<feature type="active site" description="Proton donor" evidence="7">
    <location>
        <position position="88"/>
    </location>
</feature>
<feature type="binding site" evidence="7">
    <location>
        <position position="22"/>
    </location>
    <ligand>
        <name>5-amino-6-(D-ribitylamino)uracil</name>
        <dbReference type="ChEBI" id="CHEBI:15934"/>
    </ligand>
</feature>
<dbReference type="GO" id="GO:0000906">
    <property type="term" value="F:6,7-dimethyl-8-ribityllumazine synthase activity"/>
    <property type="evidence" value="ECO:0007669"/>
    <property type="project" value="UniProtKB-UniRule"/>
</dbReference>
<dbReference type="AlphaFoldDB" id="A0A2V1N1Z0"/>
<keyword evidence="5 7" id="KW-0808">Transferase</keyword>
<sequence length="156" mass="16661">MTVYTGHYNATTGRIAIIVSRFNAEITTNLVAGAQDTLLRHNVSSEQIDVVWVPGAFEIPGMVHRLLALNKYDGVITLGAVIRGETDHYQYISGETVKGISQLALTSSVPVVFGVLTTDTVEQAQARAGGKAGNEGSAVAEDLLEMMDVNAQVQSR</sequence>
<evidence type="ECO:0000256" key="6">
    <source>
        <dbReference type="ARBA" id="ARBA00048785"/>
    </source>
</evidence>
<reference evidence="8 9" key="1">
    <citation type="journal article" date="2018" name="Int. J. Syst. Evol. Microbiol.">
        <title>Lactobacillus bambusae sp. nov., isolated from a traditional fermented Ma-bamboo shoots of Taiwan.</title>
        <authorList>
            <person name="Wang L.-T."/>
        </authorList>
    </citation>
    <scope>NUCLEOTIDE SEQUENCE [LARGE SCALE GENOMIC DNA]</scope>
    <source>
        <strain evidence="8 9">BS-W1</strain>
    </source>
</reference>